<gene>
    <name evidence="1" type="ORF">BRLA_c014620</name>
</gene>
<sequence length="167" mass="19853">MSDAHVKQLCEDTFMRLKKVSIEVERFLNQTTLADLIERSGDAEEYEAYYGSYLSDLRRLLVYAENAYEKLGICLRRARFNEEFAEEALYQVYHTCVINFYYPKGEVYDEDGRYSYTGQDCIIFRKEVTPELESLTLGLSRIFEPLRDELQYYETDYITKKRMQPSN</sequence>
<dbReference type="eggNOG" id="ENOG5030A29">
    <property type="taxonomic scope" value="Bacteria"/>
</dbReference>
<dbReference type="Proteomes" id="UP000005850">
    <property type="component" value="Chromosome"/>
</dbReference>
<proteinExistence type="predicted"/>
<protein>
    <recommendedName>
        <fullName evidence="3">DUF3907 family protein</fullName>
    </recommendedName>
</protein>
<keyword evidence="2" id="KW-1185">Reference proteome</keyword>
<name>A0A075R8C2_BRELA</name>
<dbReference type="InterPro" id="IPR025013">
    <property type="entry name" value="DUF3907"/>
</dbReference>
<dbReference type="AlphaFoldDB" id="A0A075R8C2"/>
<dbReference type="Pfam" id="PF13047">
    <property type="entry name" value="DUF3907"/>
    <property type="match status" value="1"/>
</dbReference>
<accession>A0A075R8C2</accession>
<dbReference type="HOGENOM" id="CLU_121785_0_0_9"/>
<evidence type="ECO:0008006" key="3">
    <source>
        <dbReference type="Google" id="ProtNLM"/>
    </source>
</evidence>
<dbReference type="STRING" id="1042163.BRLA_c014620"/>
<evidence type="ECO:0000313" key="1">
    <source>
        <dbReference type="EMBL" id="AIG25790.1"/>
    </source>
</evidence>
<dbReference type="KEGG" id="blr:BRLA_c014620"/>
<evidence type="ECO:0000313" key="2">
    <source>
        <dbReference type="Proteomes" id="UP000005850"/>
    </source>
</evidence>
<dbReference type="EMBL" id="CP007806">
    <property type="protein sequence ID" value="AIG25790.1"/>
    <property type="molecule type" value="Genomic_DNA"/>
</dbReference>
<organism evidence="1 2">
    <name type="scientific">Brevibacillus laterosporus LMG 15441</name>
    <dbReference type="NCBI Taxonomy" id="1042163"/>
    <lineage>
        <taxon>Bacteria</taxon>
        <taxon>Bacillati</taxon>
        <taxon>Bacillota</taxon>
        <taxon>Bacilli</taxon>
        <taxon>Bacillales</taxon>
        <taxon>Paenibacillaceae</taxon>
        <taxon>Brevibacillus</taxon>
    </lineage>
</organism>
<reference evidence="1 2" key="1">
    <citation type="journal article" date="2011" name="J. Bacteriol.">
        <title>Genome sequence of Brevibacillus laterosporus LMG 15441, a pathogen of invertebrates.</title>
        <authorList>
            <person name="Djukic M."/>
            <person name="Poehlein A."/>
            <person name="Thurmer A."/>
            <person name="Daniel R."/>
        </authorList>
    </citation>
    <scope>NUCLEOTIDE SEQUENCE [LARGE SCALE GENOMIC DNA]</scope>
    <source>
        <strain evidence="1 2">LMG 15441</strain>
    </source>
</reference>
<dbReference type="RefSeq" id="WP_003338152.1">
    <property type="nucleotide sequence ID" value="NZ_CP007806.1"/>
</dbReference>